<organism evidence="1 2">
    <name type="scientific">Meripilus lineatus</name>
    <dbReference type="NCBI Taxonomy" id="2056292"/>
    <lineage>
        <taxon>Eukaryota</taxon>
        <taxon>Fungi</taxon>
        <taxon>Dikarya</taxon>
        <taxon>Basidiomycota</taxon>
        <taxon>Agaricomycotina</taxon>
        <taxon>Agaricomycetes</taxon>
        <taxon>Polyporales</taxon>
        <taxon>Meripilaceae</taxon>
        <taxon>Meripilus</taxon>
    </lineage>
</organism>
<keyword evidence="2" id="KW-1185">Reference proteome</keyword>
<comment type="caution">
    <text evidence="1">The sequence shown here is derived from an EMBL/GenBank/DDBJ whole genome shotgun (WGS) entry which is preliminary data.</text>
</comment>
<gene>
    <name evidence="1" type="ORF">NLI96_g641</name>
</gene>
<evidence type="ECO:0008006" key="3">
    <source>
        <dbReference type="Google" id="ProtNLM"/>
    </source>
</evidence>
<dbReference type="AlphaFoldDB" id="A0AAD5YIA5"/>
<protein>
    <recommendedName>
        <fullName evidence="3">F-box domain-containing protein</fullName>
    </recommendedName>
</protein>
<proteinExistence type="predicted"/>
<evidence type="ECO:0000313" key="1">
    <source>
        <dbReference type="EMBL" id="KAJ3491504.1"/>
    </source>
</evidence>
<dbReference type="EMBL" id="JANAWD010000011">
    <property type="protein sequence ID" value="KAJ3491504.1"/>
    <property type="molecule type" value="Genomic_DNA"/>
</dbReference>
<dbReference type="Proteomes" id="UP001212997">
    <property type="component" value="Unassembled WGS sequence"/>
</dbReference>
<name>A0AAD5YIA5_9APHY</name>
<sequence>MRRLSLRLPLPWRYHPHSAEPSSPQLPPELILYILLNFVPRQLEESAGVRGKAHRILYNTSLVSRSWHQIAVELLYGTVVLSKSRHLHLFVRTIKTSPCLAALVKSISMVDTQEDVMYSTSMHGSSFVALSAFQNTEEIIPSVVIVLKTCENLKIMSSTFTRSVDFYTRRKDVMRGPTWITSRLRMLSLTGNTLEIMLTHFAFPLLEVLCLRAYSFSRNLRFHQLKRLHTLRLYQPLRGGDSHPFDISSFQEVFPNVRTYELFKEGSSTPMIDVGIFDRVQNLEHASFVECPGVRKFEVVKNCDSLQSLRSFTLGVIDGARGGSMEDSFATWRLPPSLETLTLLIGVPREGSAQVYPLELVVQLLRYNLQPYTPCPLRQLNLRVKTAKRICTPLPNHYLKSLDTIFALCESAGIALEATRERTPFI</sequence>
<evidence type="ECO:0000313" key="2">
    <source>
        <dbReference type="Proteomes" id="UP001212997"/>
    </source>
</evidence>
<reference evidence="1" key="1">
    <citation type="submission" date="2022-07" db="EMBL/GenBank/DDBJ databases">
        <title>Genome Sequence of Physisporinus lineatus.</title>
        <authorList>
            <person name="Buettner E."/>
        </authorList>
    </citation>
    <scope>NUCLEOTIDE SEQUENCE</scope>
    <source>
        <strain evidence="1">VT162</strain>
    </source>
</reference>
<accession>A0AAD5YIA5</accession>